<reference evidence="4 5" key="1">
    <citation type="submission" date="2019-06" db="EMBL/GenBank/DDBJ databases">
        <title>Sequencing the genomes of 1000 actinobacteria strains.</title>
        <authorList>
            <person name="Klenk H.-P."/>
        </authorList>
    </citation>
    <scope>NUCLEOTIDE SEQUENCE [LARGE SCALE GENOMIC DNA]</scope>
    <source>
        <strain evidence="4 5">DSM 45301</strain>
    </source>
</reference>
<dbReference type="InterPro" id="IPR051262">
    <property type="entry name" value="SMP-30/CGR1_Lactonase"/>
</dbReference>
<dbReference type="Gene3D" id="2.120.10.30">
    <property type="entry name" value="TolB, C-terminal domain"/>
    <property type="match status" value="1"/>
</dbReference>
<dbReference type="PANTHER" id="PTHR47572">
    <property type="entry name" value="LIPOPROTEIN-RELATED"/>
    <property type="match status" value="1"/>
</dbReference>
<dbReference type="PANTHER" id="PTHR47572:SF4">
    <property type="entry name" value="LACTONASE DRP35"/>
    <property type="match status" value="1"/>
</dbReference>
<organism evidence="4 5">
    <name type="scientific">Pseudonocardia kunmingensis</name>
    <dbReference type="NCBI Taxonomy" id="630975"/>
    <lineage>
        <taxon>Bacteria</taxon>
        <taxon>Bacillati</taxon>
        <taxon>Actinomycetota</taxon>
        <taxon>Actinomycetes</taxon>
        <taxon>Pseudonocardiales</taxon>
        <taxon>Pseudonocardiaceae</taxon>
        <taxon>Pseudonocardia</taxon>
    </lineage>
</organism>
<evidence type="ECO:0000259" key="3">
    <source>
        <dbReference type="Pfam" id="PF08450"/>
    </source>
</evidence>
<dbReference type="SUPFAM" id="SSF63829">
    <property type="entry name" value="Calcium-dependent phosphotriesterase"/>
    <property type="match status" value="1"/>
</dbReference>
<proteinExistence type="inferred from homology"/>
<dbReference type="EMBL" id="VFPA01000001">
    <property type="protein sequence ID" value="TQM13320.1"/>
    <property type="molecule type" value="Genomic_DNA"/>
</dbReference>
<dbReference type="Proteomes" id="UP000315677">
    <property type="component" value="Unassembled WGS sequence"/>
</dbReference>
<accession>A0A543DVG8</accession>
<dbReference type="AlphaFoldDB" id="A0A543DVG8"/>
<keyword evidence="2" id="KW-0378">Hydrolase</keyword>
<dbReference type="Pfam" id="PF08450">
    <property type="entry name" value="SGL"/>
    <property type="match status" value="1"/>
</dbReference>
<dbReference type="GO" id="GO:0016787">
    <property type="term" value="F:hydrolase activity"/>
    <property type="evidence" value="ECO:0007669"/>
    <property type="project" value="UniProtKB-KW"/>
</dbReference>
<evidence type="ECO:0000256" key="1">
    <source>
        <dbReference type="ARBA" id="ARBA00008853"/>
    </source>
</evidence>
<dbReference type="InterPro" id="IPR011042">
    <property type="entry name" value="6-blade_b-propeller_TolB-like"/>
</dbReference>
<dbReference type="OrthoDB" id="241638at2"/>
<evidence type="ECO:0000313" key="4">
    <source>
        <dbReference type="EMBL" id="TQM13320.1"/>
    </source>
</evidence>
<name>A0A543DVG8_9PSEU</name>
<comment type="similarity">
    <text evidence="1">Belongs to the SMP-30/CGR1 family.</text>
</comment>
<gene>
    <name evidence="4" type="ORF">FB558_0052</name>
</gene>
<keyword evidence="5" id="KW-1185">Reference proteome</keyword>
<feature type="domain" description="SMP-30/Gluconolactonase/LRE-like region" evidence="3">
    <location>
        <begin position="36"/>
        <end position="280"/>
    </location>
</feature>
<evidence type="ECO:0000256" key="2">
    <source>
        <dbReference type="ARBA" id="ARBA00022801"/>
    </source>
</evidence>
<dbReference type="InterPro" id="IPR013658">
    <property type="entry name" value="SGL"/>
</dbReference>
<dbReference type="RefSeq" id="WP_142046993.1">
    <property type="nucleotide sequence ID" value="NZ_VFPA01000001.1"/>
</dbReference>
<sequence length="297" mass="32423">MTTEVVSAVEVRDPRLHDVVADEPLRRVVSGFRFLEGPVWHPGERSLVFSDILAARLSTLSADGEVSVFRDPSHMANGNAYDRQGRLLTCEHATSRLVRQEADGSLETLADRYRGRELNSPNDVVVARDGTIYFTDPTYGRGASYGVPRARELPFCGVYRLGERGLELLTDDVEGPNGLCLSLDERYLFVADTERMHIRRFELTESGVVGGEIWARTTGTGPGVPDGLKIDSAGNLFSCGPGGIHVFDPAGAPLGVIGVPEVTANFTWGDDDLCTLYICASTTLYRFRTRVPGLPAF</sequence>
<evidence type="ECO:0000313" key="5">
    <source>
        <dbReference type="Proteomes" id="UP000315677"/>
    </source>
</evidence>
<protein>
    <submittedName>
        <fullName evidence="4">Gluconolactonase</fullName>
    </submittedName>
</protein>
<comment type="caution">
    <text evidence="4">The sequence shown here is derived from an EMBL/GenBank/DDBJ whole genome shotgun (WGS) entry which is preliminary data.</text>
</comment>